<keyword evidence="1" id="KW-0812">Transmembrane</keyword>
<comment type="caution">
    <text evidence="2">The sequence shown here is derived from an EMBL/GenBank/DDBJ whole genome shotgun (WGS) entry which is preliminary data.</text>
</comment>
<accession>A0A258DAA6</accession>
<evidence type="ECO:0000256" key="1">
    <source>
        <dbReference type="SAM" id="Phobius"/>
    </source>
</evidence>
<dbReference type="InterPro" id="IPR010865">
    <property type="entry name" value="DUF1499"/>
</dbReference>
<name>A0A258DAA6_CAUVI</name>
<dbReference type="Proteomes" id="UP000215616">
    <property type="component" value="Unassembled WGS sequence"/>
</dbReference>
<keyword evidence="1" id="KW-1133">Transmembrane helix</keyword>
<reference evidence="2 3" key="1">
    <citation type="submission" date="2017-03" db="EMBL/GenBank/DDBJ databases">
        <title>Lifting the veil on microbial sulfur biogeochemistry in mining wastewaters.</title>
        <authorList>
            <person name="Kantor R.S."/>
            <person name="Colenbrander Nelson T."/>
            <person name="Marshall S."/>
            <person name="Bennett D."/>
            <person name="Apte S."/>
            <person name="Camacho D."/>
            <person name="Thomas B.C."/>
            <person name="Warren L.A."/>
            <person name="Banfield J.F."/>
        </authorList>
    </citation>
    <scope>NUCLEOTIDE SEQUENCE [LARGE SCALE GENOMIC DNA]</scope>
    <source>
        <strain evidence="2">32-67-7</strain>
    </source>
</reference>
<dbReference type="EMBL" id="NCDQ01000083">
    <property type="protein sequence ID" value="OYX04342.1"/>
    <property type="molecule type" value="Genomic_DNA"/>
</dbReference>
<feature type="transmembrane region" description="Helical" evidence="1">
    <location>
        <begin position="28"/>
        <end position="47"/>
    </location>
</feature>
<sequence>MTETRPPKPHRSPAEVIQMARRHLARTALLLAVVAILVLGFTAFGLREAMFGLDYAVKTLALRWAPGLAWGAVILGVIAFLAAVLVPPRRDRIASLLAVAIGAGVMVVTAQIRTQAATHPPIHDVATDWAEPLMFGPKITAARAAAAADNRVEAAPRVEPQPQDPNLTGTPIAEVNARTCPGAVPVVLTGNPLAAYDKAQVAVTREGYEIVTDNPAGGRLEATATTKYLKQVSDVIVRVQPEGAGSRIDIRSISRMGVADLGENCRRVTRLRAAMARE</sequence>
<proteinExistence type="predicted"/>
<feature type="transmembrane region" description="Helical" evidence="1">
    <location>
        <begin position="93"/>
        <end position="112"/>
    </location>
</feature>
<evidence type="ECO:0008006" key="4">
    <source>
        <dbReference type="Google" id="ProtNLM"/>
    </source>
</evidence>
<protein>
    <recommendedName>
        <fullName evidence="4">DUF1499 domain-containing protein</fullName>
    </recommendedName>
</protein>
<evidence type="ECO:0000313" key="3">
    <source>
        <dbReference type="Proteomes" id="UP000215616"/>
    </source>
</evidence>
<keyword evidence="1" id="KW-0472">Membrane</keyword>
<organism evidence="2 3">
    <name type="scientific">Caulobacter vibrioides</name>
    <name type="common">Caulobacter crescentus</name>
    <dbReference type="NCBI Taxonomy" id="155892"/>
    <lineage>
        <taxon>Bacteria</taxon>
        <taxon>Pseudomonadati</taxon>
        <taxon>Pseudomonadota</taxon>
        <taxon>Alphaproteobacteria</taxon>
        <taxon>Caulobacterales</taxon>
        <taxon>Caulobacteraceae</taxon>
        <taxon>Caulobacter</taxon>
    </lineage>
</organism>
<gene>
    <name evidence="2" type="ORF">B7Z12_06865</name>
</gene>
<dbReference type="AlphaFoldDB" id="A0A258DAA6"/>
<evidence type="ECO:0000313" key="2">
    <source>
        <dbReference type="EMBL" id="OYX04342.1"/>
    </source>
</evidence>
<feature type="transmembrane region" description="Helical" evidence="1">
    <location>
        <begin position="67"/>
        <end position="86"/>
    </location>
</feature>
<dbReference type="Pfam" id="PF07386">
    <property type="entry name" value="DUF1499"/>
    <property type="match status" value="1"/>
</dbReference>